<dbReference type="OrthoDB" id="5946976at2759"/>
<feature type="region of interest" description="Disordered" evidence="2">
    <location>
        <begin position="23"/>
        <end position="44"/>
    </location>
</feature>
<feature type="chain" id="PRO_5007895774" evidence="3">
    <location>
        <begin position="21"/>
        <end position="548"/>
    </location>
</feature>
<dbReference type="GeneID" id="30018786"/>
<gene>
    <name evidence="5" type="ORF">ISF_02494</name>
</gene>
<sequence length="548" mass="60018">MARLRTACLAALAVAATSHAHTAGDASQKPITPKQGGGGSRNPLNDDLAKFIQEALDVWHVPGMAVGVIDDDQIYTEGYGFATLPDVRATADTLWYGASTSKAQSAALLSHLIHSGNHSAFADAGWETPIASVIRDDFVLTDEWATAHVTLNDAVSHRTGMGRHDLSLHRERDGRPVTPRDAARSMRHLAMTAEPRVRYSYCNLMYTTLGHVVETVTGVWLGEALRTHLWGPLGMASTYFDAADALHAPEHFAGGYAWDEHASNYTLIDYMSVTDVGAAGAVISNVKDYAKWVRCLLHKSAPLSEETHADIRKPRMFVSADSDGEMGVSTYGLGWSRETMHGHAVFQHSGGMHAYGAEVFWLPEIKFGVVAFGNTALSSNFAELEVVYRLIEDKLNIPAKQRIDIRAKSMKTRDSLPTRAKAIEKFFPDRPETPQLGFFDAGQLVGHYRDEGWGDVTFTVAENFEGSNKTVLVGPRLDASFRHTFFLEHMTGDYWLVHASMLGDSPYTTEYLKAKFVAGVDGNPAAMDLDTQGVATPSDGIVQFRKID</sequence>
<evidence type="ECO:0000313" key="6">
    <source>
        <dbReference type="Proteomes" id="UP000076744"/>
    </source>
</evidence>
<evidence type="ECO:0000259" key="4">
    <source>
        <dbReference type="Pfam" id="PF00144"/>
    </source>
</evidence>
<reference evidence="5 6" key="1">
    <citation type="journal article" date="2016" name="Genome Biol. Evol.">
        <title>Divergent and convergent evolution of fungal pathogenicity.</title>
        <authorList>
            <person name="Shang Y."/>
            <person name="Xiao G."/>
            <person name="Zheng P."/>
            <person name="Cen K."/>
            <person name="Zhan S."/>
            <person name="Wang C."/>
        </authorList>
    </citation>
    <scope>NUCLEOTIDE SEQUENCE [LARGE SCALE GENOMIC DNA]</scope>
    <source>
        <strain evidence="5 6">ARSEF 2679</strain>
    </source>
</reference>
<dbReference type="InterPro" id="IPR012338">
    <property type="entry name" value="Beta-lactam/transpept-like"/>
</dbReference>
<dbReference type="Pfam" id="PF00144">
    <property type="entry name" value="Beta-lactamase"/>
    <property type="match status" value="1"/>
</dbReference>
<dbReference type="PANTHER" id="PTHR46825:SF9">
    <property type="entry name" value="BETA-LACTAMASE-RELATED DOMAIN-CONTAINING PROTEIN"/>
    <property type="match status" value="1"/>
</dbReference>
<feature type="signal peptide" evidence="3">
    <location>
        <begin position="1"/>
        <end position="20"/>
    </location>
</feature>
<evidence type="ECO:0000256" key="2">
    <source>
        <dbReference type="SAM" id="MobiDB-lite"/>
    </source>
</evidence>
<evidence type="ECO:0000256" key="3">
    <source>
        <dbReference type="SAM" id="SignalP"/>
    </source>
</evidence>
<dbReference type="SUPFAM" id="SSF56601">
    <property type="entry name" value="beta-lactamase/transpeptidase-like"/>
    <property type="match status" value="1"/>
</dbReference>
<dbReference type="InterPro" id="IPR050491">
    <property type="entry name" value="AmpC-like"/>
</dbReference>
<dbReference type="Proteomes" id="UP000076744">
    <property type="component" value="Unassembled WGS sequence"/>
</dbReference>
<keyword evidence="6" id="KW-1185">Reference proteome</keyword>
<dbReference type="PANTHER" id="PTHR46825">
    <property type="entry name" value="D-ALANYL-D-ALANINE-CARBOXYPEPTIDASE/ENDOPEPTIDASE AMPH"/>
    <property type="match status" value="1"/>
</dbReference>
<comment type="similarity">
    <text evidence="1">Belongs to the peptidase S12 family.</text>
</comment>
<organism evidence="5 6">
    <name type="scientific">Cordyceps fumosorosea (strain ARSEF 2679)</name>
    <name type="common">Isaria fumosorosea</name>
    <dbReference type="NCBI Taxonomy" id="1081104"/>
    <lineage>
        <taxon>Eukaryota</taxon>
        <taxon>Fungi</taxon>
        <taxon>Dikarya</taxon>
        <taxon>Ascomycota</taxon>
        <taxon>Pezizomycotina</taxon>
        <taxon>Sordariomycetes</taxon>
        <taxon>Hypocreomycetidae</taxon>
        <taxon>Hypocreales</taxon>
        <taxon>Cordycipitaceae</taxon>
        <taxon>Cordyceps</taxon>
    </lineage>
</organism>
<dbReference type="AlphaFoldDB" id="A0A168BT86"/>
<dbReference type="EMBL" id="AZHB01000004">
    <property type="protein sequence ID" value="OAA70520.1"/>
    <property type="molecule type" value="Genomic_DNA"/>
</dbReference>
<protein>
    <submittedName>
        <fullName evidence="5">Beta-lactamase-type transpeptidase fold domain containing protein</fullName>
    </submittedName>
</protein>
<dbReference type="Gene3D" id="3.40.710.10">
    <property type="entry name" value="DD-peptidase/beta-lactamase superfamily"/>
    <property type="match status" value="1"/>
</dbReference>
<evidence type="ECO:0000313" key="5">
    <source>
        <dbReference type="EMBL" id="OAA70520.1"/>
    </source>
</evidence>
<proteinExistence type="inferred from homology"/>
<name>A0A168BT86_CORFA</name>
<dbReference type="STRING" id="1081104.A0A168BT86"/>
<evidence type="ECO:0000256" key="1">
    <source>
        <dbReference type="ARBA" id="ARBA00038215"/>
    </source>
</evidence>
<feature type="domain" description="Beta-lactamase-related" evidence="4">
    <location>
        <begin position="49"/>
        <end position="378"/>
    </location>
</feature>
<dbReference type="RefSeq" id="XP_018706807.1">
    <property type="nucleotide sequence ID" value="XM_018846100.1"/>
</dbReference>
<accession>A0A168BT86</accession>
<keyword evidence="3" id="KW-0732">Signal</keyword>
<comment type="caution">
    <text evidence="5">The sequence shown here is derived from an EMBL/GenBank/DDBJ whole genome shotgun (WGS) entry which is preliminary data.</text>
</comment>
<dbReference type="InterPro" id="IPR001466">
    <property type="entry name" value="Beta-lactam-related"/>
</dbReference>